<keyword evidence="5" id="KW-0677">Repeat</keyword>
<dbReference type="PROSITE" id="PS00242">
    <property type="entry name" value="INTEGRIN_ALPHA"/>
    <property type="match status" value="1"/>
</dbReference>
<dbReference type="GO" id="GO:0007229">
    <property type="term" value="P:integrin-mediated signaling pathway"/>
    <property type="evidence" value="ECO:0007669"/>
    <property type="project" value="UniProtKB-KW"/>
</dbReference>
<evidence type="ECO:0000313" key="19">
    <source>
        <dbReference type="Proteomes" id="UP000823561"/>
    </source>
</evidence>
<dbReference type="Gene3D" id="2.60.40.1530">
    <property type="entry name" value="ntegrin, alpha v. Chain A, domain 4"/>
    <property type="match status" value="1"/>
</dbReference>
<dbReference type="AlphaFoldDB" id="A0AAV6GYJ2"/>
<evidence type="ECO:0000313" key="18">
    <source>
        <dbReference type="EMBL" id="KAG5280203.1"/>
    </source>
</evidence>
<evidence type="ECO:0000256" key="14">
    <source>
        <dbReference type="RuleBase" id="RU003762"/>
    </source>
</evidence>
<keyword evidence="9 14" id="KW-0472">Membrane</keyword>
<name>A0AAV6GYJ2_9TELE</name>
<dbReference type="GO" id="GO:0005178">
    <property type="term" value="F:integrin binding"/>
    <property type="evidence" value="ECO:0007669"/>
    <property type="project" value="TreeGrafter"/>
</dbReference>
<dbReference type="GO" id="GO:0033627">
    <property type="term" value="P:cell adhesion mediated by integrin"/>
    <property type="evidence" value="ECO:0007669"/>
    <property type="project" value="TreeGrafter"/>
</dbReference>
<evidence type="ECO:0000256" key="3">
    <source>
        <dbReference type="ARBA" id="ARBA00022692"/>
    </source>
</evidence>
<dbReference type="GO" id="GO:0050900">
    <property type="term" value="P:leukocyte migration"/>
    <property type="evidence" value="ECO:0007669"/>
    <property type="project" value="TreeGrafter"/>
</dbReference>
<keyword evidence="11 14" id="KW-0675">Receptor</keyword>
<dbReference type="Proteomes" id="UP000823561">
    <property type="component" value="Chromosome 6"/>
</dbReference>
<feature type="domain" description="Integrin alpha second immunoglobulin-like" evidence="16">
    <location>
        <begin position="617"/>
        <end position="768"/>
    </location>
</feature>
<evidence type="ECO:0000256" key="10">
    <source>
        <dbReference type="ARBA" id="ARBA00023157"/>
    </source>
</evidence>
<evidence type="ECO:0000256" key="12">
    <source>
        <dbReference type="ARBA" id="ARBA00023180"/>
    </source>
</evidence>
<dbReference type="GO" id="GO:0098609">
    <property type="term" value="P:cell-cell adhesion"/>
    <property type="evidence" value="ECO:0007669"/>
    <property type="project" value="TreeGrafter"/>
</dbReference>
<dbReference type="SUPFAM" id="SSF69318">
    <property type="entry name" value="Integrin alpha N-terminal domain"/>
    <property type="match status" value="1"/>
</dbReference>
<dbReference type="PRINTS" id="PR01185">
    <property type="entry name" value="INTEGRINA"/>
</dbReference>
<comment type="caution">
    <text evidence="18">The sequence shown here is derived from an EMBL/GenBank/DDBJ whole genome shotgun (WGS) entry which is preliminary data.</text>
</comment>
<dbReference type="Pfam" id="PF20806">
    <property type="entry name" value="Integrin_A_Ig_3"/>
    <property type="match status" value="1"/>
</dbReference>
<feature type="repeat" description="FG-GAP" evidence="13">
    <location>
        <begin position="422"/>
        <end position="484"/>
    </location>
</feature>
<accession>A0AAV6GYJ2</accession>
<dbReference type="InterPro" id="IPR028994">
    <property type="entry name" value="Integrin_alpha_N"/>
</dbReference>
<keyword evidence="3 14" id="KW-0812">Transmembrane</keyword>
<evidence type="ECO:0000256" key="4">
    <source>
        <dbReference type="ARBA" id="ARBA00022729"/>
    </source>
</evidence>
<dbReference type="Gene3D" id="1.20.5.930">
    <property type="entry name" value="Bicelle-embedded integrin alpha(iib) transmembrane segment"/>
    <property type="match status" value="1"/>
</dbReference>
<evidence type="ECO:0000256" key="8">
    <source>
        <dbReference type="ARBA" id="ARBA00023037"/>
    </source>
</evidence>
<feature type="transmembrane region" description="Helical" evidence="14">
    <location>
        <begin position="1004"/>
        <end position="1026"/>
    </location>
</feature>
<dbReference type="InterPro" id="IPR048286">
    <property type="entry name" value="Integrin_alpha_Ig-like_3"/>
</dbReference>
<sequence>MAYFHFGGFSVDLSLLLLTLLHGTFRPTDAFNLDVRFPVVKEGKTNGSLFGLSVAFHKQTLGNERYLVLVGAPKETTKSFNKTGDAFYCPISTDTKDCGQMNLITSGNDRPDDTEIVDGMWLGVAVASQNITKGRVLVCGHRYVKKINEGLTWGMIGRCYIRSNNMEYDPNDYHWQDYYEVCSPQDGQNMEGMCNMGISAAITADEVVVGSPGSFDWQGNADIIWRSPHNSYSISKTNFPEIDRRNIYIGYSVAKDKGLLSLTNDTLVAGAPRDGPDNLARGAVRVNLVSNVDDGDQTLGKSAYILYGEQVGSYFGGSIAIADLNNDSWKDLIVGAPFYFDRTKEEGGAVYIYMNENGSFKDKYDIALKGPEKSAFGMSVSAIGDINQDGFQDFAVGAPYHGTGAVFIWMGSEKGISPTPSQVIKGQDIKHSGFQTFGYSVSGGMDIDDNKYPDIVVGSLDERIAVLRARPVIHLQSDLSVTPNIVDPDTCNDCVEAKMCISYLLSTGESSKRNITVEFTLIADRTSRSPRLVFLDNIANIYTGHFYMPSENCRTFKLQLKKPVRDKVEPVSFSLNMSLYEPQARSRGTLQNLDAYPVLSEGKTVVRKHEIHFQKACGTDNKCNSNLKMTAEFANFDDDQPFQVEDGHQIFKYNADVKKLKMLINVTNIPSDGRLAEDAHNTVLNITTPTSLQFSAVNPKNLIECDLTSSGLLCEFVNPVRTKQESQVTIIFETLGITLDTREITTEIQLSTLSEQSAISPIALTLMVEYSLQPTFIINPQNALTYFSGEVKGESFMKTPSDVGSPVTFTFHVELKGRPLGSLGTLQISFAWPLEVDNGKWLLYLTNITTEGTSNQLCVPPGNIVNPLKLTPAAVGGRRKRELDSPEVREGIQAEQALAQAPFKARGTRKKLILLTCDEGAKCRTFTCPLKGMKTRAAVTVYARLWNSTMLEDYSDAYRVTVQGQATLNLQTSKAVVIMKPQTQTFTLNIDPELEEEAPQEAPIWIIVVSVLAGVLLLTLISLLLWKCGFFRRANTRELYEAKAQTAEMRSQPSEKDRLTEDI</sequence>
<dbReference type="Gene3D" id="2.60.40.1460">
    <property type="entry name" value="Integrin domains. Chain A, domain 2"/>
    <property type="match status" value="1"/>
</dbReference>
<dbReference type="InterPro" id="IPR013519">
    <property type="entry name" value="Int_alpha_beta-p"/>
</dbReference>
<feature type="domain" description="Integrin alpha third immunoglobulin-like" evidence="17">
    <location>
        <begin position="785"/>
        <end position="986"/>
    </location>
</feature>
<comment type="subcellular location">
    <subcellularLocation>
        <location evidence="1 14">Membrane</location>
        <topology evidence="1 14">Single-pass type I membrane protein</topology>
    </subcellularLocation>
</comment>
<evidence type="ECO:0000256" key="2">
    <source>
        <dbReference type="ARBA" id="ARBA00008054"/>
    </source>
</evidence>
<keyword evidence="4 14" id="KW-0732">Signal</keyword>
<feature type="signal peptide" evidence="14">
    <location>
        <begin position="1"/>
        <end position="30"/>
    </location>
</feature>
<keyword evidence="10" id="KW-1015">Disulfide bond</keyword>
<dbReference type="InterPro" id="IPR032695">
    <property type="entry name" value="Integrin_dom_sf"/>
</dbReference>
<dbReference type="Gene3D" id="2.60.40.1510">
    <property type="entry name" value="ntegrin, alpha v. Chain A, domain 3"/>
    <property type="match status" value="1"/>
</dbReference>
<evidence type="ECO:0000256" key="1">
    <source>
        <dbReference type="ARBA" id="ARBA00004479"/>
    </source>
</evidence>
<dbReference type="InterPro" id="IPR018184">
    <property type="entry name" value="Integrin_alpha_C_CS"/>
</dbReference>
<keyword evidence="6 14" id="KW-0130">Cell adhesion</keyword>
<dbReference type="FunFam" id="1.20.5.930:FF:000001">
    <property type="entry name" value="Integrin subunit alpha V"/>
    <property type="match status" value="1"/>
</dbReference>
<dbReference type="Gene3D" id="2.130.10.130">
    <property type="entry name" value="Integrin alpha, N-terminal"/>
    <property type="match status" value="1"/>
</dbReference>
<dbReference type="InterPro" id="IPR000413">
    <property type="entry name" value="Integrin_alpha"/>
</dbReference>
<evidence type="ECO:0000259" key="15">
    <source>
        <dbReference type="Pfam" id="PF08441"/>
    </source>
</evidence>
<gene>
    <name evidence="18" type="ORF">AALO_G00086170</name>
</gene>
<dbReference type="SUPFAM" id="SSF69179">
    <property type="entry name" value="Integrin domains"/>
    <property type="match status" value="3"/>
</dbReference>
<dbReference type="InterPro" id="IPR013517">
    <property type="entry name" value="FG-GAP"/>
</dbReference>
<keyword evidence="12" id="KW-0325">Glycoprotein</keyword>
<proteinExistence type="inferred from homology"/>
<evidence type="ECO:0000256" key="7">
    <source>
        <dbReference type="ARBA" id="ARBA00022989"/>
    </source>
</evidence>
<reference evidence="18" key="1">
    <citation type="submission" date="2020-10" db="EMBL/GenBank/DDBJ databases">
        <title>Chromosome-scale genome assembly of the Allis shad, Alosa alosa.</title>
        <authorList>
            <person name="Margot Z."/>
            <person name="Christophe K."/>
            <person name="Cabau C."/>
            <person name="Louis A."/>
            <person name="Berthelot C."/>
            <person name="Parey E."/>
            <person name="Roest Crollius H."/>
            <person name="Montfort J."/>
            <person name="Robinson-Rechavi M."/>
            <person name="Bucao C."/>
            <person name="Bouchez O."/>
            <person name="Gislard M."/>
            <person name="Lluch J."/>
            <person name="Milhes M."/>
            <person name="Lampietro C."/>
            <person name="Lopez Roques C."/>
            <person name="Donnadieu C."/>
            <person name="Braasch I."/>
            <person name="Desvignes T."/>
            <person name="Postlethwait J."/>
            <person name="Bobe J."/>
            <person name="Guiguen Y."/>
        </authorList>
    </citation>
    <scope>NUCLEOTIDE SEQUENCE</scope>
    <source>
        <strain evidence="18">M-15738</strain>
        <tissue evidence="18">Blood</tissue>
    </source>
</reference>
<evidence type="ECO:0008006" key="20">
    <source>
        <dbReference type="Google" id="ProtNLM"/>
    </source>
</evidence>
<dbReference type="GO" id="GO:0009897">
    <property type="term" value="C:external side of plasma membrane"/>
    <property type="evidence" value="ECO:0007669"/>
    <property type="project" value="TreeGrafter"/>
</dbReference>
<dbReference type="GO" id="GO:0008305">
    <property type="term" value="C:integrin complex"/>
    <property type="evidence" value="ECO:0007669"/>
    <property type="project" value="InterPro"/>
</dbReference>
<evidence type="ECO:0000259" key="16">
    <source>
        <dbReference type="Pfam" id="PF20805"/>
    </source>
</evidence>
<organism evidence="18 19">
    <name type="scientific">Alosa alosa</name>
    <name type="common">allis shad</name>
    <dbReference type="NCBI Taxonomy" id="278164"/>
    <lineage>
        <taxon>Eukaryota</taxon>
        <taxon>Metazoa</taxon>
        <taxon>Chordata</taxon>
        <taxon>Craniata</taxon>
        <taxon>Vertebrata</taxon>
        <taxon>Euteleostomi</taxon>
        <taxon>Actinopterygii</taxon>
        <taxon>Neopterygii</taxon>
        <taxon>Teleostei</taxon>
        <taxon>Clupei</taxon>
        <taxon>Clupeiformes</taxon>
        <taxon>Clupeoidei</taxon>
        <taxon>Clupeidae</taxon>
        <taxon>Alosa</taxon>
    </lineage>
</organism>
<comment type="similarity">
    <text evidence="2 14">Belongs to the integrin alpha chain family.</text>
</comment>
<dbReference type="GO" id="GO:0007160">
    <property type="term" value="P:cell-matrix adhesion"/>
    <property type="evidence" value="ECO:0007669"/>
    <property type="project" value="TreeGrafter"/>
</dbReference>
<evidence type="ECO:0000256" key="13">
    <source>
        <dbReference type="PROSITE-ProRule" id="PRU00803"/>
    </source>
</evidence>
<evidence type="ECO:0000256" key="6">
    <source>
        <dbReference type="ARBA" id="ARBA00022889"/>
    </source>
</evidence>
<dbReference type="EMBL" id="JADWDJ010000006">
    <property type="protein sequence ID" value="KAG5280203.1"/>
    <property type="molecule type" value="Genomic_DNA"/>
</dbReference>
<feature type="chain" id="PRO_5043112897" description="Integrin alpha-2 domain-containing protein" evidence="14">
    <location>
        <begin position="31"/>
        <end position="1063"/>
    </location>
</feature>
<dbReference type="Pfam" id="PF08441">
    <property type="entry name" value="Integrin_A_Ig_1"/>
    <property type="match status" value="1"/>
</dbReference>
<feature type="repeat" description="FG-GAP" evidence="13">
    <location>
        <begin position="301"/>
        <end position="362"/>
    </location>
</feature>
<dbReference type="PANTHER" id="PTHR23220">
    <property type="entry name" value="INTEGRIN ALPHA"/>
    <property type="match status" value="1"/>
</dbReference>
<protein>
    <recommendedName>
        <fullName evidence="20">Integrin alpha-2 domain-containing protein</fullName>
    </recommendedName>
</protein>
<evidence type="ECO:0000256" key="11">
    <source>
        <dbReference type="ARBA" id="ARBA00023170"/>
    </source>
</evidence>
<feature type="repeat" description="FG-GAP" evidence="13">
    <location>
        <begin position="363"/>
        <end position="418"/>
    </location>
</feature>
<dbReference type="PANTHER" id="PTHR23220:SF89">
    <property type="entry name" value="INTEGRIN ALPHA-3"/>
    <property type="match status" value="1"/>
</dbReference>
<evidence type="ECO:0000259" key="17">
    <source>
        <dbReference type="Pfam" id="PF20806"/>
    </source>
</evidence>
<dbReference type="Pfam" id="PF01839">
    <property type="entry name" value="FG-GAP"/>
    <property type="match status" value="2"/>
</dbReference>
<evidence type="ECO:0000256" key="9">
    <source>
        <dbReference type="ARBA" id="ARBA00023136"/>
    </source>
</evidence>
<dbReference type="InterPro" id="IPR013649">
    <property type="entry name" value="Integrin_alpha_Ig-like_1"/>
</dbReference>
<evidence type="ECO:0000256" key="5">
    <source>
        <dbReference type="ARBA" id="ARBA00022737"/>
    </source>
</evidence>
<dbReference type="PROSITE" id="PS51470">
    <property type="entry name" value="FG_GAP"/>
    <property type="match status" value="3"/>
</dbReference>
<feature type="domain" description="Integrin alpha first immunoglubulin-like" evidence="15">
    <location>
        <begin position="469"/>
        <end position="615"/>
    </location>
</feature>
<keyword evidence="8 14" id="KW-0401">Integrin</keyword>
<keyword evidence="19" id="KW-1185">Reference proteome</keyword>
<dbReference type="Pfam" id="PF20805">
    <property type="entry name" value="Integrin_A_Ig_2"/>
    <property type="match status" value="1"/>
</dbReference>
<keyword evidence="7 14" id="KW-1133">Transmembrane helix</keyword>
<dbReference type="InterPro" id="IPR048285">
    <property type="entry name" value="Integrin_alpha_Ig-like_2"/>
</dbReference>
<dbReference type="SMART" id="SM00191">
    <property type="entry name" value="Int_alpha"/>
    <property type="match status" value="5"/>
</dbReference>